<dbReference type="RefSeq" id="YP_004322304.1">
    <property type="nucleotide sequence ID" value="NC_015279.1"/>
</dbReference>
<dbReference type="GeneID" id="10326780"/>
<evidence type="ECO:0000313" key="2">
    <source>
        <dbReference type="EMBL" id="ADO97490.1"/>
    </source>
</evidence>
<dbReference type="KEGG" id="vg:10326780"/>
<evidence type="ECO:0000256" key="1">
    <source>
        <dbReference type="SAM" id="MobiDB-lite"/>
    </source>
</evidence>
<name>E3SJ42_9CAUD</name>
<reference evidence="2 3" key="1">
    <citation type="journal article" date="2010" name="Environ. Microbiol.">
        <title>Genomic analysis of oceanic cyanobacterial myoviruses compared with T4-like myoviruses from diverse hosts and environments.</title>
        <authorList>
            <person name="Sullivan M.B."/>
            <person name="Huang K.H."/>
            <person name="Ignacio-Espinoza J.C."/>
            <person name="Berlin A.M."/>
            <person name="Kelly L."/>
            <person name="Weigele P.R."/>
            <person name="DeFrancesco A.S."/>
            <person name="Kern S.E."/>
            <person name="Thompson L.R."/>
            <person name="Young S."/>
            <person name="Yandava C."/>
            <person name="Fu R."/>
            <person name="Krastins B."/>
            <person name="Chase M."/>
            <person name="Sarracino D."/>
            <person name="Osburne M.S."/>
            <person name="Henn M.R."/>
            <person name="Chisholm S.W."/>
        </authorList>
    </citation>
    <scope>NUCLEOTIDE SEQUENCE [LARGE SCALE GENOMIC DNA]</scope>
    <source>
        <strain evidence="2">8017-1</strain>
    </source>
</reference>
<protein>
    <submittedName>
        <fullName evidence="2">Uncharacterized protein</fullName>
    </submittedName>
</protein>
<dbReference type="Gene3D" id="2.30.30.100">
    <property type="match status" value="1"/>
</dbReference>
<organism evidence="2 3">
    <name type="scientific">Synechococcus phage S-SM2</name>
    <dbReference type="NCBI Taxonomy" id="444860"/>
    <lineage>
        <taxon>Viruses</taxon>
        <taxon>Duplodnaviria</taxon>
        <taxon>Heunggongvirae</taxon>
        <taxon>Uroviricota</taxon>
        <taxon>Caudoviricetes</taxon>
        <taxon>Pantevenvirales</taxon>
        <taxon>Kyanoviridae</taxon>
        <taxon>Nilusvirus</taxon>
        <taxon>Nilusvirus ssm2</taxon>
    </lineage>
</organism>
<dbReference type="OrthoDB" id="29156at10239"/>
<sequence>MTIKLLLLKSGEDIIADISEMTVGEDEDRRVVGYFLNKPCIVKMRYPELLKEQSEGPNKKAGYEVSLFPWMPLSAEETIPVVADWVITMVDPVIKLKEMYITDIVNHGKDGARKDNQTDSSDEQPKVNLAG</sequence>
<dbReference type="EMBL" id="GU071095">
    <property type="protein sequence ID" value="ADO97490.1"/>
    <property type="molecule type" value="Genomic_DNA"/>
</dbReference>
<proteinExistence type="predicted"/>
<feature type="compositionally biased region" description="Basic and acidic residues" evidence="1">
    <location>
        <begin position="108"/>
        <end position="117"/>
    </location>
</feature>
<keyword evidence="3" id="KW-1185">Reference proteome</keyword>
<dbReference type="Proteomes" id="UP000006524">
    <property type="component" value="Segment"/>
</dbReference>
<feature type="region of interest" description="Disordered" evidence="1">
    <location>
        <begin position="108"/>
        <end position="131"/>
    </location>
</feature>
<evidence type="ECO:0000313" key="3">
    <source>
        <dbReference type="Proteomes" id="UP000006524"/>
    </source>
</evidence>
<gene>
    <name evidence="2" type="ORF">SSM2_148</name>
</gene>
<accession>E3SJ42</accession>